<dbReference type="OrthoDB" id="42605at2157"/>
<evidence type="ECO:0000313" key="7">
    <source>
        <dbReference type="EMBL" id="SFQ18829.1"/>
    </source>
</evidence>
<evidence type="ECO:0000256" key="4">
    <source>
        <dbReference type="ARBA" id="ARBA00022842"/>
    </source>
</evidence>
<proteinExistence type="inferred from homology"/>
<dbReference type="AlphaFoldDB" id="A0A1I5WGS4"/>
<keyword evidence="8" id="KW-1185">Reference proteome</keyword>
<dbReference type="SFLD" id="SFLDG00180">
    <property type="entry name" value="muconate_cycloisomerase"/>
    <property type="match status" value="1"/>
</dbReference>
<evidence type="ECO:0000259" key="6">
    <source>
        <dbReference type="SMART" id="SM00922"/>
    </source>
</evidence>
<dbReference type="PANTHER" id="PTHR48073">
    <property type="entry name" value="O-SUCCINYLBENZOATE SYNTHASE-RELATED"/>
    <property type="match status" value="1"/>
</dbReference>
<protein>
    <submittedName>
        <fullName evidence="7">L-alanine-DL-glutamate epimerase</fullName>
    </submittedName>
</protein>
<organism evidence="7 8">
    <name type="scientific">Halolamina pelagica</name>
    <dbReference type="NCBI Taxonomy" id="699431"/>
    <lineage>
        <taxon>Archaea</taxon>
        <taxon>Methanobacteriati</taxon>
        <taxon>Methanobacteriota</taxon>
        <taxon>Stenosarchaea group</taxon>
        <taxon>Halobacteria</taxon>
        <taxon>Halobacteriales</taxon>
        <taxon>Haloferacaceae</taxon>
    </lineage>
</organism>
<dbReference type="InterPro" id="IPR013342">
    <property type="entry name" value="Mandelate_racemase_C"/>
</dbReference>
<sequence>MSATITNVETIPVSVPTEESYETSLSVATGGQGAHDHVLVRVETDAGVTGVGEVAPHSPWPHGLTQSAVVDLIADRITPAIDGKPLHRIPRLVENVEQVLSGESFPLCGIDMALHDALGKLRDQPVYELLGGPAGKEPMVDLHSSIGIRPPEEVREIAARAAEEGFNAFKLKVGGPDLAAERAAVEAIAEAVPDARIRIDANQGWTAAEAVNAVPELDEAAGGLVLVEQPVPYDDTAGLRRVREAAGVPVLADEACFSPQDVASLAKQGACDLINIKLAKTGGLSRAQDVATVANAHGLACFMGSMLELGVGTAANAQFAAASPAVSYPSGVLNVHAASTLIEETERWTPDGDRFIVPDSPGLGVTLDSDAVERYRVD</sequence>
<accession>A0A1I5WGS4</accession>
<evidence type="ECO:0000256" key="2">
    <source>
        <dbReference type="ARBA" id="ARBA00008031"/>
    </source>
</evidence>
<dbReference type="Pfam" id="PF13378">
    <property type="entry name" value="MR_MLE_C"/>
    <property type="match status" value="1"/>
</dbReference>
<evidence type="ECO:0000256" key="1">
    <source>
        <dbReference type="ARBA" id="ARBA00001946"/>
    </source>
</evidence>
<dbReference type="CDD" id="cd03319">
    <property type="entry name" value="L-Ala-DL-Glu_epimerase"/>
    <property type="match status" value="1"/>
</dbReference>
<evidence type="ECO:0000256" key="3">
    <source>
        <dbReference type="ARBA" id="ARBA00022723"/>
    </source>
</evidence>
<comment type="similarity">
    <text evidence="2">Belongs to the mandelate racemase/muconate lactonizing enzyme family.</text>
</comment>
<dbReference type="InterPro" id="IPR034603">
    <property type="entry name" value="Dipeptide_epimerase"/>
</dbReference>
<dbReference type="InterPro" id="IPR036849">
    <property type="entry name" value="Enolase-like_C_sf"/>
</dbReference>
<dbReference type="SUPFAM" id="SSF51604">
    <property type="entry name" value="Enolase C-terminal domain-like"/>
    <property type="match status" value="1"/>
</dbReference>
<dbReference type="GO" id="GO:0046872">
    <property type="term" value="F:metal ion binding"/>
    <property type="evidence" value="ECO:0007669"/>
    <property type="project" value="UniProtKB-KW"/>
</dbReference>
<dbReference type="Proteomes" id="UP000183769">
    <property type="component" value="Unassembled WGS sequence"/>
</dbReference>
<comment type="cofactor">
    <cofactor evidence="1">
        <name>Mg(2+)</name>
        <dbReference type="ChEBI" id="CHEBI:18420"/>
    </cofactor>
</comment>
<keyword evidence="3" id="KW-0479">Metal-binding</keyword>
<evidence type="ECO:0000256" key="5">
    <source>
        <dbReference type="ARBA" id="ARBA00023235"/>
    </source>
</evidence>
<feature type="domain" description="Mandelate racemase/muconate lactonizing enzyme C-terminal" evidence="6">
    <location>
        <begin position="151"/>
        <end position="249"/>
    </location>
</feature>
<keyword evidence="5" id="KW-0413">Isomerase</keyword>
<dbReference type="InterPro" id="IPR029017">
    <property type="entry name" value="Enolase-like_N"/>
</dbReference>
<dbReference type="SMART" id="SM00922">
    <property type="entry name" value="MR_MLE"/>
    <property type="match status" value="1"/>
</dbReference>
<evidence type="ECO:0000313" key="8">
    <source>
        <dbReference type="Proteomes" id="UP000183769"/>
    </source>
</evidence>
<dbReference type="InterPro" id="IPR029065">
    <property type="entry name" value="Enolase_C-like"/>
</dbReference>
<dbReference type="Gene3D" id="3.20.20.120">
    <property type="entry name" value="Enolase-like C-terminal domain"/>
    <property type="match status" value="1"/>
</dbReference>
<dbReference type="PANTHER" id="PTHR48073:SF2">
    <property type="entry name" value="O-SUCCINYLBENZOATE SYNTHASE"/>
    <property type="match status" value="1"/>
</dbReference>
<dbReference type="SFLD" id="SFLDS00001">
    <property type="entry name" value="Enolase"/>
    <property type="match status" value="1"/>
</dbReference>
<gene>
    <name evidence="7" type="ORF">SAMN05216277_1305</name>
</gene>
<dbReference type="SUPFAM" id="SSF54826">
    <property type="entry name" value="Enolase N-terminal domain-like"/>
    <property type="match status" value="1"/>
</dbReference>
<dbReference type="GO" id="GO:0016855">
    <property type="term" value="F:racemase and epimerase activity, acting on amino acids and derivatives"/>
    <property type="evidence" value="ECO:0007669"/>
    <property type="project" value="InterPro"/>
</dbReference>
<dbReference type="EMBL" id="FOXI01000030">
    <property type="protein sequence ID" value="SFQ18829.1"/>
    <property type="molecule type" value="Genomic_DNA"/>
</dbReference>
<dbReference type="RefSeq" id="WP_074880921.1">
    <property type="nucleotide sequence ID" value="NZ_FOXI01000030.1"/>
</dbReference>
<keyword evidence="4" id="KW-0460">Magnesium</keyword>
<dbReference type="Gene3D" id="3.30.390.10">
    <property type="entry name" value="Enolase-like, N-terminal domain"/>
    <property type="match status" value="1"/>
</dbReference>
<dbReference type="SFLD" id="SFLDF00009">
    <property type="entry name" value="o-succinylbenzoate_synthase"/>
    <property type="match status" value="1"/>
</dbReference>
<name>A0A1I5WGS4_9EURY</name>
<reference evidence="8" key="1">
    <citation type="submission" date="2016-10" db="EMBL/GenBank/DDBJ databases">
        <authorList>
            <person name="Varghese N."/>
            <person name="Submissions S."/>
        </authorList>
    </citation>
    <scope>NUCLEOTIDE SEQUENCE [LARGE SCALE GENOMIC DNA]</scope>
    <source>
        <strain evidence="8">CGMCC 1.10329</strain>
    </source>
</reference>
<dbReference type="InterPro" id="IPR013341">
    <property type="entry name" value="Mandelate_racemase_N_dom"/>
</dbReference>
<dbReference type="Pfam" id="PF02746">
    <property type="entry name" value="MR_MLE_N"/>
    <property type="match status" value="1"/>
</dbReference>